<evidence type="ECO:0000313" key="1">
    <source>
        <dbReference type="EMBL" id="EMG50297.1"/>
    </source>
</evidence>
<dbReference type="HOGENOM" id="CLU_065604_0_0_1"/>
<reference evidence="1 2" key="1">
    <citation type="submission" date="2013-02" db="EMBL/GenBank/DDBJ databases">
        <title>Genome sequence of Candida maltosa Xu316, a potential industrial strain for xylitol and ethanol production.</title>
        <authorList>
            <person name="Yu J."/>
            <person name="Wang Q."/>
            <person name="Geng X."/>
            <person name="Bao W."/>
            <person name="He P."/>
            <person name="Cai J."/>
        </authorList>
    </citation>
    <scope>NUCLEOTIDE SEQUENCE [LARGE SCALE GENOMIC DNA]</scope>
    <source>
        <strain evidence="2">Xu316</strain>
    </source>
</reference>
<name>M3HRW7_CANMX</name>
<comment type="caution">
    <text evidence="1">The sequence shown here is derived from an EMBL/GenBank/DDBJ whole genome shotgun (WGS) entry which is preliminary data.</text>
</comment>
<dbReference type="eggNOG" id="ENOG502QQMN">
    <property type="taxonomic scope" value="Eukaryota"/>
</dbReference>
<dbReference type="Proteomes" id="UP000011777">
    <property type="component" value="Unassembled WGS sequence"/>
</dbReference>
<accession>M3HRW7</accession>
<organism evidence="1 2">
    <name type="scientific">Candida maltosa (strain Xu316)</name>
    <name type="common">Yeast</name>
    <dbReference type="NCBI Taxonomy" id="1245528"/>
    <lineage>
        <taxon>Eukaryota</taxon>
        <taxon>Fungi</taxon>
        <taxon>Dikarya</taxon>
        <taxon>Ascomycota</taxon>
        <taxon>Saccharomycotina</taxon>
        <taxon>Pichiomycetes</taxon>
        <taxon>Debaryomycetaceae</taxon>
        <taxon>Candida/Lodderomyces clade</taxon>
        <taxon>Candida</taxon>
    </lineage>
</organism>
<proteinExistence type="predicted"/>
<dbReference type="STRING" id="1245528.M3HRW7"/>
<keyword evidence="2" id="KW-1185">Reference proteome</keyword>
<dbReference type="EMBL" id="AOGT01000306">
    <property type="protein sequence ID" value="EMG50297.1"/>
    <property type="molecule type" value="Genomic_DNA"/>
</dbReference>
<gene>
    <name evidence="1" type="ORF">G210_4666</name>
</gene>
<dbReference type="OrthoDB" id="5582146at2759"/>
<evidence type="ECO:0000313" key="2">
    <source>
        <dbReference type="Proteomes" id="UP000011777"/>
    </source>
</evidence>
<dbReference type="OMA" id="GYWLVDW"/>
<sequence length="356" mass="41671">MENILTALAVSLISNNKRLAIVSDDSKLVIPKVITLLRETCNFEPTEYCVIDLLAVHTTIDLIHKMTIFKDNEYYLKKIIIWQNVQYLTLNQHKSLYKLILQIDQYEMTGLKNKPIEIAIGNNEVISINRPQLFTIIMPLEYSAFHRKIYVYLKEKFWFAVNYNNDVSIDCSSIPRDITFEDTLLNLRKKLPIVFVSPDIKRYMYSLIIFTRSHRLASLSPKSVRLPTMAIDYVNDFCRGLVLWQNKDKFGQDLFVTPSYVKLAFRKIGYWLVDWEYNEKFAKVTANNVDSEGIDTDLDYQKRLEISMLTGDWYGSDYFFVNEYLKHSKSKLDKETPTGYTNKIIEDVITSVRPPL</sequence>
<protein>
    <submittedName>
        <fullName evidence="1">Uncharacterized protein</fullName>
    </submittedName>
</protein>
<dbReference type="AlphaFoldDB" id="M3HRW7"/>